<feature type="domain" description="DUF7044" evidence="4">
    <location>
        <begin position="28"/>
        <end position="119"/>
    </location>
</feature>
<keyword evidence="1" id="KW-0732">Signal</keyword>
<feature type="domain" description="DUF7042" evidence="2">
    <location>
        <begin position="139"/>
        <end position="272"/>
    </location>
</feature>
<feature type="signal peptide" evidence="1">
    <location>
        <begin position="1"/>
        <end position="20"/>
    </location>
</feature>
<evidence type="ECO:0000259" key="2">
    <source>
        <dbReference type="Pfam" id="PF23069"/>
    </source>
</evidence>
<name>A0A9Q0MGA6_BLOTA</name>
<dbReference type="PANTHER" id="PTHR22255">
    <property type="entry name" value="LP06548P"/>
    <property type="match status" value="1"/>
</dbReference>
<comment type="caution">
    <text evidence="5">The sequence shown here is derived from an EMBL/GenBank/DDBJ whole genome shotgun (WGS) entry which is preliminary data.</text>
</comment>
<evidence type="ECO:0000313" key="5">
    <source>
        <dbReference type="EMBL" id="KAJ6225361.1"/>
    </source>
</evidence>
<dbReference type="Pfam" id="PF23069">
    <property type="entry name" value="DUF7042"/>
    <property type="match status" value="2"/>
</dbReference>
<evidence type="ECO:0000256" key="1">
    <source>
        <dbReference type="SAM" id="SignalP"/>
    </source>
</evidence>
<dbReference type="OMA" id="VFDWDFY"/>
<dbReference type="Pfam" id="PF23070">
    <property type="entry name" value="DUF7043"/>
    <property type="match status" value="1"/>
</dbReference>
<dbReference type="Proteomes" id="UP001142055">
    <property type="component" value="Chromosome 1"/>
</dbReference>
<gene>
    <name evidence="5" type="ORF">RDWZM_003906</name>
</gene>
<dbReference type="GO" id="GO:0042060">
    <property type="term" value="P:wound healing"/>
    <property type="evidence" value="ECO:0007669"/>
    <property type="project" value="TreeGrafter"/>
</dbReference>
<feature type="domain" description="DUF7043" evidence="3">
    <location>
        <begin position="281"/>
        <end position="392"/>
    </location>
</feature>
<accession>A0A9Q0MGA6</accession>
<dbReference type="EMBL" id="JAPWDV010000001">
    <property type="protein sequence ID" value="KAJ6225361.1"/>
    <property type="molecule type" value="Genomic_DNA"/>
</dbReference>
<reference evidence="5" key="1">
    <citation type="submission" date="2022-12" db="EMBL/GenBank/DDBJ databases">
        <title>Genome assemblies of Blomia tropicalis.</title>
        <authorList>
            <person name="Cui Y."/>
        </authorList>
    </citation>
    <scope>NUCLEOTIDE SEQUENCE</scope>
    <source>
        <tissue evidence="5">Adult mites</tissue>
    </source>
</reference>
<dbReference type="AlphaFoldDB" id="A0A9Q0MGA6"/>
<keyword evidence="6" id="KW-1185">Reference proteome</keyword>
<organism evidence="5 6">
    <name type="scientific">Blomia tropicalis</name>
    <name type="common">Mite</name>
    <dbReference type="NCBI Taxonomy" id="40697"/>
    <lineage>
        <taxon>Eukaryota</taxon>
        <taxon>Metazoa</taxon>
        <taxon>Ecdysozoa</taxon>
        <taxon>Arthropoda</taxon>
        <taxon>Chelicerata</taxon>
        <taxon>Arachnida</taxon>
        <taxon>Acari</taxon>
        <taxon>Acariformes</taxon>
        <taxon>Sarcoptiformes</taxon>
        <taxon>Astigmata</taxon>
        <taxon>Glycyphagoidea</taxon>
        <taxon>Echimyopodidae</taxon>
        <taxon>Blomia</taxon>
    </lineage>
</organism>
<protein>
    <submittedName>
        <fullName evidence="5">Uncharacterized protein</fullName>
    </submittedName>
</protein>
<dbReference type="PANTHER" id="PTHR22255:SF1">
    <property type="entry name" value="LD32918P"/>
    <property type="match status" value="1"/>
</dbReference>
<dbReference type="InterPro" id="IPR055472">
    <property type="entry name" value="DUF7044"/>
</dbReference>
<evidence type="ECO:0000313" key="6">
    <source>
        <dbReference type="Proteomes" id="UP001142055"/>
    </source>
</evidence>
<dbReference type="InterPro" id="IPR055470">
    <property type="entry name" value="DUF7042"/>
</dbReference>
<dbReference type="InterPro" id="IPR055471">
    <property type="entry name" value="DUF7043"/>
</dbReference>
<feature type="chain" id="PRO_5040384451" evidence="1">
    <location>
        <begin position="21"/>
        <end position="616"/>
    </location>
</feature>
<evidence type="ECO:0000259" key="4">
    <source>
        <dbReference type="Pfam" id="PF23071"/>
    </source>
</evidence>
<dbReference type="Pfam" id="PF23071">
    <property type="entry name" value="DUF7044"/>
    <property type="match status" value="1"/>
</dbReference>
<proteinExistence type="predicted"/>
<evidence type="ECO:0000259" key="3">
    <source>
        <dbReference type="Pfam" id="PF23070"/>
    </source>
</evidence>
<feature type="domain" description="DUF7042" evidence="2">
    <location>
        <begin position="403"/>
        <end position="542"/>
    </location>
</feature>
<sequence>MESLIRYILLLAPIIVTIDAQLDFSYARCHIPATLHGQWYSREDGNNVFTDIDSSTFTNRGHCLEMISNSYDNFTFVFQQGDCFHCVRILIRTLNVLEKIETGCLTRNSASLPNLNSICQNLDNNKELITLFSVNPSGKNCRSSLEGVWNFAYQNRFKFTGECINPEANITACQKPGTQFFNINQQFIMNYRKCTNMKDTEDAEVQYKCLGDWYVGKNHYIAVVNSRESRVEEKYRCMLANRDDDQFLSVSITAECNTLKSPQEGPERLRLFPVKTEAVPAKCTLPQNFSGIWINTANFDAEIEINSTTMVEKWRPDTGRVKQEIFVCQEQRGTRFVMARMGVNGCQKDYVCFDFISRHQNVIRYRKGQPMIIDKFATVCAWAMFNSEQEWKYDILIAKNPVSIKCPIAGKFRFKQQGDILFETRIRGGVTQFPRPNVYCKANISDFSVCDSDQKIINIDADYCLSVDQFGHPVDIYSTPDYQMQCVAYWKENLRSYLITYDNLDAYSRYRCWVYQRADLNVILMSMSVGAFCHIKQDVRSGHSAHGAQVSLEMVEYEREHDDCPLYFDDGTNPYRNVEDHVTILRPQSLNSAETQSISTIFSLVTIIIFQLFFKI</sequence>